<feature type="signal peptide" evidence="1">
    <location>
        <begin position="1"/>
        <end position="23"/>
    </location>
</feature>
<keyword evidence="3" id="KW-1185">Reference proteome</keyword>
<dbReference type="RefSeq" id="WP_218316793.1">
    <property type="nucleotide sequence ID" value="NZ_JAGSPB010000002.1"/>
</dbReference>
<dbReference type="Proteomes" id="UP000699975">
    <property type="component" value="Unassembled WGS sequence"/>
</dbReference>
<accession>A0ABS6SM93</accession>
<name>A0ABS6SM93_9SPHN</name>
<gene>
    <name evidence="2" type="ORF">KCG45_08240</name>
</gene>
<sequence length="168" mass="17919">MKTFVHAIAAATLFAGLTTPAMAQGEAVPEPAPAPATIQTIMPEDEQARAFLEQFGFSQAAIHGDTVYLSGVILGPPPEGQTSEDAYARSLEAIGEILKRAGSSWDDVIDITTYHVDIDQSLPALAAAKNRFVKAPFPAWTAIDIDRLFTPDGELEIKVTARVTPVAE</sequence>
<dbReference type="PANTHER" id="PTHR11803">
    <property type="entry name" value="2-IMINOBUTANOATE/2-IMINOPROPANOATE DEAMINASE RIDA"/>
    <property type="match status" value="1"/>
</dbReference>
<evidence type="ECO:0000256" key="1">
    <source>
        <dbReference type="SAM" id="SignalP"/>
    </source>
</evidence>
<dbReference type="Pfam" id="PF01042">
    <property type="entry name" value="Ribonuc_L-PSP"/>
    <property type="match status" value="1"/>
</dbReference>
<comment type="caution">
    <text evidence="2">The sequence shown here is derived from an EMBL/GenBank/DDBJ whole genome shotgun (WGS) entry which is preliminary data.</text>
</comment>
<dbReference type="PANTHER" id="PTHR11803:SF39">
    <property type="entry name" value="2-IMINOBUTANOATE_2-IMINOPROPANOATE DEAMINASE"/>
    <property type="match status" value="1"/>
</dbReference>
<protein>
    <submittedName>
        <fullName evidence="2">Uncharacterized protein</fullName>
    </submittedName>
</protein>
<evidence type="ECO:0000313" key="3">
    <source>
        <dbReference type="Proteomes" id="UP000699975"/>
    </source>
</evidence>
<keyword evidence="1" id="KW-0732">Signal</keyword>
<dbReference type="InterPro" id="IPR006175">
    <property type="entry name" value="YjgF/YER057c/UK114"/>
</dbReference>
<feature type="chain" id="PRO_5045843135" evidence="1">
    <location>
        <begin position="24"/>
        <end position="168"/>
    </location>
</feature>
<reference evidence="2 3" key="1">
    <citation type="submission" date="2021-04" db="EMBL/GenBank/DDBJ databases">
        <authorList>
            <person name="Pira H."/>
            <person name="Risdian C."/>
            <person name="Wink J."/>
        </authorList>
    </citation>
    <scope>NUCLEOTIDE SEQUENCE [LARGE SCALE GENOMIC DNA]</scope>
    <source>
        <strain evidence="2 3">WH131</strain>
    </source>
</reference>
<organism evidence="2 3">
    <name type="scientific">Erythrobacter ani</name>
    <dbReference type="NCBI Taxonomy" id="2827235"/>
    <lineage>
        <taxon>Bacteria</taxon>
        <taxon>Pseudomonadati</taxon>
        <taxon>Pseudomonadota</taxon>
        <taxon>Alphaproteobacteria</taxon>
        <taxon>Sphingomonadales</taxon>
        <taxon>Erythrobacteraceae</taxon>
        <taxon>Erythrobacter/Porphyrobacter group</taxon>
        <taxon>Erythrobacter</taxon>
    </lineage>
</organism>
<proteinExistence type="predicted"/>
<evidence type="ECO:0000313" key="2">
    <source>
        <dbReference type="EMBL" id="MBV7266164.1"/>
    </source>
</evidence>
<dbReference type="EMBL" id="JAGSPB010000002">
    <property type="protein sequence ID" value="MBV7266164.1"/>
    <property type="molecule type" value="Genomic_DNA"/>
</dbReference>